<dbReference type="InterPro" id="IPR036116">
    <property type="entry name" value="FN3_sf"/>
</dbReference>
<evidence type="ECO:0000256" key="1">
    <source>
        <dbReference type="ARBA" id="ARBA00004479"/>
    </source>
</evidence>
<name>G5BSQ2_HETGA</name>
<dbReference type="eggNOG" id="ENOG502QRRE">
    <property type="taxonomic scope" value="Eukaryota"/>
</dbReference>
<comment type="similarity">
    <text evidence="2">Belongs to the type I cytokine receptor family. Type 2 subfamily.</text>
</comment>
<keyword evidence="7 11" id="KW-0472">Membrane</keyword>
<dbReference type="CDD" id="cd00063">
    <property type="entry name" value="FN3"/>
    <property type="match status" value="2"/>
</dbReference>
<evidence type="ECO:0000256" key="8">
    <source>
        <dbReference type="ARBA" id="ARBA00023170"/>
    </source>
</evidence>
<feature type="domain" description="Fibronectin type-III" evidence="13">
    <location>
        <begin position="452"/>
        <end position="551"/>
    </location>
</feature>
<dbReference type="PANTHER" id="PTHR48423">
    <property type="entry name" value="INTERLEUKIN-27 RECEPTOR SUBUNIT ALPHA"/>
    <property type="match status" value="1"/>
</dbReference>
<feature type="region of interest" description="Disordered" evidence="10">
    <location>
        <begin position="699"/>
        <end position="719"/>
    </location>
</feature>
<evidence type="ECO:0000313" key="15">
    <source>
        <dbReference type="Proteomes" id="UP000006813"/>
    </source>
</evidence>
<keyword evidence="5" id="KW-0677">Repeat</keyword>
<dbReference type="PANTHER" id="PTHR48423:SF1">
    <property type="entry name" value="INTERLEUKIN-27 RECEPTOR SUBUNIT ALPHA"/>
    <property type="match status" value="1"/>
</dbReference>
<evidence type="ECO:0000256" key="11">
    <source>
        <dbReference type="SAM" id="Phobius"/>
    </source>
</evidence>
<dbReference type="FunFam" id="2.60.40.10:FF:000789">
    <property type="entry name" value="Interleukin 12 receptor subunit beta 2"/>
    <property type="match status" value="1"/>
</dbReference>
<evidence type="ECO:0000313" key="14">
    <source>
        <dbReference type="EMBL" id="EHB12313.1"/>
    </source>
</evidence>
<evidence type="ECO:0000256" key="2">
    <source>
        <dbReference type="ARBA" id="ARBA00008921"/>
    </source>
</evidence>
<accession>G5BSQ2</accession>
<evidence type="ECO:0000256" key="10">
    <source>
        <dbReference type="SAM" id="MobiDB-lite"/>
    </source>
</evidence>
<keyword evidence="9" id="KW-0325">Glycoprotein</keyword>
<feature type="domain" description="Fibronectin type-III" evidence="13">
    <location>
        <begin position="225"/>
        <end position="318"/>
    </location>
</feature>
<dbReference type="InterPro" id="IPR013783">
    <property type="entry name" value="Ig-like_fold"/>
</dbReference>
<evidence type="ECO:0000256" key="12">
    <source>
        <dbReference type="SAM" id="SignalP"/>
    </source>
</evidence>
<protein>
    <submittedName>
        <fullName evidence="14">Interleukin-12 receptor beta-2 chain</fullName>
    </submittedName>
</protein>
<dbReference type="InterPro" id="IPR052672">
    <property type="entry name" value="Type1_Cytokine_Rcpt_Type2"/>
</dbReference>
<organism evidence="14 15">
    <name type="scientific">Heterocephalus glaber</name>
    <name type="common">Naked mole rat</name>
    <dbReference type="NCBI Taxonomy" id="10181"/>
    <lineage>
        <taxon>Eukaryota</taxon>
        <taxon>Metazoa</taxon>
        <taxon>Chordata</taxon>
        <taxon>Craniata</taxon>
        <taxon>Vertebrata</taxon>
        <taxon>Euteleostomi</taxon>
        <taxon>Mammalia</taxon>
        <taxon>Eutheria</taxon>
        <taxon>Euarchontoglires</taxon>
        <taxon>Glires</taxon>
        <taxon>Rodentia</taxon>
        <taxon>Hystricomorpha</taxon>
        <taxon>Bathyergidae</taxon>
        <taxon>Heterocephalus</taxon>
    </lineage>
</organism>
<keyword evidence="3 11" id="KW-0812">Transmembrane</keyword>
<evidence type="ECO:0000259" key="13">
    <source>
        <dbReference type="PROSITE" id="PS50853"/>
    </source>
</evidence>
<dbReference type="Gene3D" id="2.60.40.10">
    <property type="entry name" value="Immunoglobulins"/>
    <property type="match status" value="4"/>
</dbReference>
<evidence type="ECO:0000256" key="5">
    <source>
        <dbReference type="ARBA" id="ARBA00022737"/>
    </source>
</evidence>
<dbReference type="InParanoid" id="G5BSQ2"/>
<feature type="compositionally biased region" description="Pro residues" evidence="10">
    <location>
        <begin position="708"/>
        <end position="719"/>
    </location>
</feature>
<comment type="subcellular location">
    <subcellularLocation>
        <location evidence="1">Membrane</location>
        <topology evidence="1">Single-pass type I membrane protein</topology>
    </subcellularLocation>
</comment>
<dbReference type="AlphaFoldDB" id="G5BSQ2"/>
<proteinExistence type="inferred from homology"/>
<dbReference type="PROSITE" id="PS50853">
    <property type="entry name" value="FN3"/>
    <property type="match status" value="2"/>
</dbReference>
<feature type="signal peptide" evidence="12">
    <location>
        <begin position="1"/>
        <end position="23"/>
    </location>
</feature>
<evidence type="ECO:0000256" key="6">
    <source>
        <dbReference type="ARBA" id="ARBA00022989"/>
    </source>
</evidence>
<evidence type="ECO:0000256" key="3">
    <source>
        <dbReference type="ARBA" id="ARBA00022692"/>
    </source>
</evidence>
<dbReference type="SUPFAM" id="SSF49265">
    <property type="entry name" value="Fibronectin type III"/>
    <property type="match status" value="4"/>
</dbReference>
<dbReference type="GO" id="GO:0005886">
    <property type="term" value="C:plasma membrane"/>
    <property type="evidence" value="ECO:0007669"/>
    <property type="project" value="UniProtKB-ARBA"/>
</dbReference>
<dbReference type="Proteomes" id="UP000006813">
    <property type="component" value="Unassembled WGS sequence"/>
</dbReference>
<evidence type="ECO:0000256" key="9">
    <source>
        <dbReference type="ARBA" id="ARBA00023180"/>
    </source>
</evidence>
<feature type="transmembrane region" description="Helical" evidence="11">
    <location>
        <begin position="551"/>
        <end position="573"/>
    </location>
</feature>
<dbReference type="SMART" id="SM00060">
    <property type="entry name" value="FN3"/>
    <property type="match status" value="3"/>
</dbReference>
<dbReference type="Pfam" id="PF00041">
    <property type="entry name" value="fn3"/>
    <property type="match status" value="1"/>
</dbReference>
<feature type="chain" id="PRO_5003474666" evidence="12">
    <location>
        <begin position="24"/>
        <end position="757"/>
    </location>
</feature>
<dbReference type="InterPro" id="IPR003961">
    <property type="entry name" value="FN3_dom"/>
</dbReference>
<evidence type="ECO:0000256" key="4">
    <source>
        <dbReference type="ARBA" id="ARBA00022729"/>
    </source>
</evidence>
<dbReference type="FunCoup" id="G5BSQ2">
    <property type="interactions" value="337"/>
</dbReference>
<evidence type="ECO:0000256" key="7">
    <source>
        <dbReference type="ARBA" id="ARBA00023136"/>
    </source>
</evidence>
<gene>
    <name evidence="14" type="ORF">GW7_01527</name>
</gene>
<keyword evidence="4 12" id="KW-0732">Signal</keyword>
<keyword evidence="6 11" id="KW-1133">Transmembrane helix</keyword>
<keyword evidence="8 14" id="KW-0675">Receptor</keyword>
<sequence>MVLAVRGCSLASVFVTMWLLVRAQIDVCRLGDVTVRPASVVPLGVAVEISCSLKPGQSCLQGSAFHRLILYKSGTEIGSHQGPAFSFRVSDLPLGTAVFVCKAVCATGTLALVCGAEVSVGAAPECPRNVSCVQEGQHGAVACSWDPGRDTRLSHNYTLQLHGPGNLIWQKQCGNYCRRLDLGISLSLELLESSFTAEVTAANHLGNASSGPSTFTFLDIVKPLPPSDLRVQFPNGSGSRCTLQWMDEAWVLLNRLRYRPGDSRSWRTVSVTDAQGRHEGLRLEPFTDYEFQVSSKLRLSGGGWSNWSEPLRARTPEEEPSGTLDVWYRSQLAAGGRQVSVFWKSLSLAEARGRILHYQVALQEVSGRAAMLWNVTRGTSWTGVLPSTGTWTTAVSATNSKGSSRPAQVTIGNPCGTESIEPYVCYEIRVFALSGDRGGCSSVLGDLKHRAPAIGPHIEAITEDETGVLVSWSPRPAGEQVGCVVHLRIYWRERGSSTPPRLQEVPCWPSRSSHPLSGLWHGVTYVLWMTAVTAAGEGPRGNEREFRLQRGASWSAVLAVSACVAVLTLGVFFTGCFQQKALLLLSALRPQWCRPGIPDPANSTWARRLVLEEERTPLPVDGTQTEPEPLIISEVLPGATAVFRAAQCPRWPEEGQGDRARLDCTEGPVGMGCSPPPVGPLYRALAVTLPGPDGYLPASPGVLATPESPLPEPEQEPGPPPVTFSIFTARSLQPVGGACGPRLTLDRLRLGCDSLAL</sequence>
<reference evidence="14 15" key="1">
    <citation type="journal article" date="2011" name="Nature">
        <title>Genome sequencing reveals insights into physiology and longevity of the naked mole rat.</title>
        <authorList>
            <person name="Kim E.B."/>
            <person name="Fang X."/>
            <person name="Fushan A.A."/>
            <person name="Huang Z."/>
            <person name="Lobanov A.V."/>
            <person name="Han L."/>
            <person name="Marino S.M."/>
            <person name="Sun X."/>
            <person name="Turanov A.A."/>
            <person name="Yang P."/>
            <person name="Yim S.H."/>
            <person name="Zhao X."/>
            <person name="Kasaikina M.V."/>
            <person name="Stoletzki N."/>
            <person name="Peng C."/>
            <person name="Polak P."/>
            <person name="Xiong Z."/>
            <person name="Kiezun A."/>
            <person name="Zhu Y."/>
            <person name="Chen Y."/>
            <person name="Kryukov G.V."/>
            <person name="Zhang Q."/>
            <person name="Peshkin L."/>
            <person name="Yang L."/>
            <person name="Bronson R.T."/>
            <person name="Buffenstein R."/>
            <person name="Wang B."/>
            <person name="Han C."/>
            <person name="Li Q."/>
            <person name="Chen L."/>
            <person name="Zhao W."/>
            <person name="Sunyaev S.R."/>
            <person name="Park T.J."/>
            <person name="Zhang G."/>
            <person name="Wang J."/>
            <person name="Gladyshev V.N."/>
        </authorList>
    </citation>
    <scope>NUCLEOTIDE SEQUENCE [LARGE SCALE GENOMIC DNA]</scope>
</reference>
<dbReference type="EMBL" id="JH171648">
    <property type="protein sequence ID" value="EHB12313.1"/>
    <property type="molecule type" value="Genomic_DNA"/>
</dbReference>
<dbReference type="STRING" id="10181.G5BSQ2"/>